<evidence type="ECO:0000256" key="1">
    <source>
        <dbReference type="ARBA" id="ARBA00023239"/>
    </source>
</evidence>
<comment type="similarity">
    <text evidence="3 4">Belongs to the RlpA family.</text>
</comment>
<feature type="domain" description="RlpA-like protein double-psi beta-barrel" evidence="6">
    <location>
        <begin position="85"/>
        <end position="168"/>
    </location>
</feature>
<dbReference type="GO" id="GO:0000270">
    <property type="term" value="P:peptidoglycan metabolic process"/>
    <property type="evidence" value="ECO:0007669"/>
    <property type="project" value="UniProtKB-UniRule"/>
</dbReference>
<evidence type="ECO:0000256" key="4">
    <source>
        <dbReference type="RuleBase" id="RU003495"/>
    </source>
</evidence>
<dbReference type="AlphaFoldDB" id="A0A3D9SNM9"/>
<keyword evidence="1 3" id="KW-0456">Lyase</keyword>
<dbReference type="NCBIfam" id="TIGR00413">
    <property type="entry name" value="rlpA"/>
    <property type="match status" value="1"/>
</dbReference>
<dbReference type="EMBL" id="QTTT01000001">
    <property type="protein sequence ID" value="REE97562.1"/>
    <property type="molecule type" value="Genomic_DNA"/>
</dbReference>
<keyword evidence="7" id="KW-0449">Lipoprotein</keyword>
<gene>
    <name evidence="3" type="primary">rlpA</name>
    <name evidence="7" type="ORF">DFJ69_3035</name>
</gene>
<dbReference type="PANTHER" id="PTHR34183">
    <property type="entry name" value="ENDOLYTIC PEPTIDOGLYCAN TRANSGLYCOSYLASE RLPA"/>
    <property type="match status" value="1"/>
</dbReference>
<proteinExistence type="inferred from homology"/>
<dbReference type="InterPro" id="IPR036908">
    <property type="entry name" value="RlpA-like_sf"/>
</dbReference>
<dbReference type="HAMAP" id="MF_02071">
    <property type="entry name" value="RlpA"/>
    <property type="match status" value="1"/>
</dbReference>
<protein>
    <recommendedName>
        <fullName evidence="3">Probable endolytic peptidoglycan transglycosylase RlpA</fullName>
        <ecNumber evidence="3">4.2.2.-</ecNumber>
    </recommendedName>
</protein>
<dbReference type="GO" id="GO:0071555">
    <property type="term" value="P:cell wall organization"/>
    <property type="evidence" value="ECO:0007669"/>
    <property type="project" value="UniProtKB-KW"/>
</dbReference>
<keyword evidence="2 3" id="KW-0961">Cell wall biogenesis/degradation</keyword>
<dbReference type="PANTHER" id="PTHR34183:SF8">
    <property type="entry name" value="ENDOLYTIC PEPTIDOGLYCAN TRANSGLYCOSYLASE RLPA-RELATED"/>
    <property type="match status" value="1"/>
</dbReference>
<dbReference type="RefSeq" id="WP_281275851.1">
    <property type="nucleotide sequence ID" value="NZ_QTTT01000001.1"/>
</dbReference>
<dbReference type="InterPro" id="IPR012997">
    <property type="entry name" value="RplA"/>
</dbReference>
<evidence type="ECO:0000256" key="2">
    <source>
        <dbReference type="ARBA" id="ARBA00023316"/>
    </source>
</evidence>
<dbReference type="InterPro" id="IPR009009">
    <property type="entry name" value="RlpA-like_DPBB"/>
</dbReference>
<comment type="function">
    <text evidence="3">Lytic transglycosylase with a strong preference for naked glycan strands that lack stem peptides.</text>
</comment>
<sequence length="174" mass="18263">MRARLRTLLIVSGVAVAVVTAGTWALLNTGDAGRAAASPVPPPATRDGAPPPRRPAAEPVEESSGETASEPARPSYRVVGGGNCQASYYWEPQDTASGERFDPDALTAAHKTLPMHSKVRVTNRRNGRSVVVRINDRGPYVGGRCLDLSKAAMTSVGGTGSGVIPVEYEVLVRT</sequence>
<evidence type="ECO:0000313" key="8">
    <source>
        <dbReference type="Proteomes" id="UP000256661"/>
    </source>
</evidence>
<dbReference type="CDD" id="cd22268">
    <property type="entry name" value="DPBB_RlpA-like"/>
    <property type="match status" value="1"/>
</dbReference>
<organism evidence="7 8">
    <name type="scientific">Thermomonospora umbrina</name>
    <dbReference type="NCBI Taxonomy" id="111806"/>
    <lineage>
        <taxon>Bacteria</taxon>
        <taxon>Bacillati</taxon>
        <taxon>Actinomycetota</taxon>
        <taxon>Actinomycetes</taxon>
        <taxon>Streptosporangiales</taxon>
        <taxon>Thermomonosporaceae</taxon>
        <taxon>Thermomonospora</taxon>
    </lineage>
</organism>
<evidence type="ECO:0000259" key="6">
    <source>
        <dbReference type="Pfam" id="PF03330"/>
    </source>
</evidence>
<dbReference type="EC" id="4.2.2.-" evidence="3"/>
<evidence type="ECO:0000313" key="7">
    <source>
        <dbReference type="EMBL" id="REE97562.1"/>
    </source>
</evidence>
<dbReference type="GO" id="GO:0008932">
    <property type="term" value="F:lytic endotransglycosylase activity"/>
    <property type="evidence" value="ECO:0007669"/>
    <property type="project" value="UniProtKB-UniRule"/>
</dbReference>
<name>A0A3D9SNM9_9ACTN</name>
<feature type="region of interest" description="Disordered" evidence="5">
    <location>
        <begin position="32"/>
        <end position="77"/>
    </location>
</feature>
<comment type="caution">
    <text evidence="7">The sequence shown here is derived from an EMBL/GenBank/DDBJ whole genome shotgun (WGS) entry which is preliminary data.</text>
</comment>
<keyword evidence="8" id="KW-1185">Reference proteome</keyword>
<dbReference type="Gene3D" id="2.40.40.10">
    <property type="entry name" value="RlpA-like domain"/>
    <property type="match status" value="1"/>
</dbReference>
<dbReference type="Proteomes" id="UP000256661">
    <property type="component" value="Unassembled WGS sequence"/>
</dbReference>
<reference evidence="7 8" key="1">
    <citation type="submission" date="2018-08" db="EMBL/GenBank/DDBJ databases">
        <title>Sequencing the genomes of 1000 actinobacteria strains.</title>
        <authorList>
            <person name="Klenk H.-P."/>
        </authorList>
    </citation>
    <scope>NUCLEOTIDE SEQUENCE [LARGE SCALE GENOMIC DNA]</scope>
    <source>
        <strain evidence="7 8">DSM 43927</strain>
    </source>
</reference>
<evidence type="ECO:0000256" key="3">
    <source>
        <dbReference type="HAMAP-Rule" id="MF_02071"/>
    </source>
</evidence>
<dbReference type="SUPFAM" id="SSF50685">
    <property type="entry name" value="Barwin-like endoglucanases"/>
    <property type="match status" value="1"/>
</dbReference>
<dbReference type="Pfam" id="PF03330">
    <property type="entry name" value="DPBB_1"/>
    <property type="match status" value="1"/>
</dbReference>
<accession>A0A3D9SNM9</accession>
<feature type="compositionally biased region" description="Pro residues" evidence="5">
    <location>
        <begin position="39"/>
        <end position="54"/>
    </location>
</feature>
<evidence type="ECO:0000256" key="5">
    <source>
        <dbReference type="SAM" id="MobiDB-lite"/>
    </source>
</evidence>
<dbReference type="InterPro" id="IPR034718">
    <property type="entry name" value="RlpA"/>
</dbReference>